<dbReference type="InterPro" id="IPR009061">
    <property type="entry name" value="DNA-bd_dom_put_sf"/>
</dbReference>
<dbReference type="OrthoDB" id="3401953at2"/>
<dbReference type="EMBL" id="FOBF01000011">
    <property type="protein sequence ID" value="SEM25686.1"/>
    <property type="molecule type" value="Genomic_DNA"/>
</dbReference>
<evidence type="ECO:0000259" key="1">
    <source>
        <dbReference type="Pfam" id="PF12728"/>
    </source>
</evidence>
<keyword evidence="3" id="KW-1185">Reference proteome</keyword>
<name>A0A1H7WVT5_9ACTN</name>
<dbReference type="Pfam" id="PF12728">
    <property type="entry name" value="HTH_17"/>
    <property type="match status" value="1"/>
</dbReference>
<dbReference type="AlphaFoldDB" id="A0A1H7WVT5"/>
<protein>
    <submittedName>
        <fullName evidence="2">DNA binding domain-containing protein, excisionase family</fullName>
    </submittedName>
</protein>
<feature type="domain" description="Helix-turn-helix" evidence="1">
    <location>
        <begin position="3"/>
        <end position="48"/>
    </location>
</feature>
<organism evidence="2 3">
    <name type="scientific">Nonomuraea pusilla</name>
    <dbReference type="NCBI Taxonomy" id="46177"/>
    <lineage>
        <taxon>Bacteria</taxon>
        <taxon>Bacillati</taxon>
        <taxon>Actinomycetota</taxon>
        <taxon>Actinomycetes</taxon>
        <taxon>Streptosporangiales</taxon>
        <taxon>Streptosporangiaceae</taxon>
        <taxon>Nonomuraea</taxon>
    </lineage>
</organism>
<dbReference type="STRING" id="46177.SAMN05660976_04635"/>
<evidence type="ECO:0000313" key="2">
    <source>
        <dbReference type="EMBL" id="SEM25686.1"/>
    </source>
</evidence>
<dbReference type="SUPFAM" id="SSF46955">
    <property type="entry name" value="Putative DNA-binding domain"/>
    <property type="match status" value="1"/>
</dbReference>
<gene>
    <name evidence="2" type="ORF">SAMN05660976_04635</name>
</gene>
<dbReference type="GO" id="GO:0003677">
    <property type="term" value="F:DNA binding"/>
    <property type="evidence" value="ECO:0007669"/>
    <property type="project" value="InterPro"/>
</dbReference>
<sequence>MEYYTVDQVAALLGLHVKTVRGYVREGRLPAVRIGKQYRIGKDDLAAFTGLPAESMAPAARREVDVSSVVRIDGIGRADADRVTTTVTSSLKGAPRGAFVECAYDEERGQLKVVVLAGLETSATVFTIIDTLLNGRP</sequence>
<dbReference type="NCBIfam" id="TIGR01764">
    <property type="entry name" value="excise"/>
    <property type="match status" value="1"/>
</dbReference>
<proteinExistence type="predicted"/>
<reference evidence="2 3" key="1">
    <citation type="submission" date="2016-10" db="EMBL/GenBank/DDBJ databases">
        <authorList>
            <person name="de Groot N.N."/>
        </authorList>
    </citation>
    <scope>NUCLEOTIDE SEQUENCE [LARGE SCALE GENOMIC DNA]</scope>
    <source>
        <strain evidence="2 3">DSM 43357</strain>
    </source>
</reference>
<dbReference type="InterPro" id="IPR010093">
    <property type="entry name" value="SinI_DNA-bd"/>
</dbReference>
<dbReference type="Proteomes" id="UP000198953">
    <property type="component" value="Unassembled WGS sequence"/>
</dbReference>
<dbReference type="InterPro" id="IPR041657">
    <property type="entry name" value="HTH_17"/>
</dbReference>
<evidence type="ECO:0000313" key="3">
    <source>
        <dbReference type="Proteomes" id="UP000198953"/>
    </source>
</evidence>
<accession>A0A1H7WVT5</accession>